<reference evidence="2 3" key="1">
    <citation type="submission" date="2015-11" db="EMBL/GenBank/DDBJ databases">
        <title>Genomic analysis of 38 Legionella species identifies large and diverse effector repertoires.</title>
        <authorList>
            <person name="Burstein D."/>
            <person name="Amaro F."/>
            <person name="Zusman T."/>
            <person name="Lifshitz Z."/>
            <person name="Cohen O."/>
            <person name="Gilbert J.A."/>
            <person name="Pupko T."/>
            <person name="Shuman H.A."/>
            <person name="Segal G."/>
        </authorList>
    </citation>
    <scope>NUCLEOTIDE SEQUENCE [LARGE SCALE GENOMIC DNA]</scope>
    <source>
        <strain evidence="2 3">ATCC 49508</strain>
    </source>
</reference>
<name>A0A0W1AL58_9GAMM</name>
<keyword evidence="1" id="KW-0732">Signal</keyword>
<dbReference type="AlphaFoldDB" id="A0A0W1AL58"/>
<proteinExistence type="predicted"/>
<gene>
    <name evidence="2" type="ORF">Lwor_0011</name>
</gene>
<dbReference type="RefSeq" id="WP_058491570.1">
    <property type="nucleotide sequence ID" value="NZ_CBCRUR010000013.1"/>
</dbReference>
<evidence type="ECO:0000313" key="2">
    <source>
        <dbReference type="EMBL" id="KTD82091.1"/>
    </source>
</evidence>
<evidence type="ECO:0000313" key="3">
    <source>
        <dbReference type="Proteomes" id="UP000054662"/>
    </source>
</evidence>
<accession>A0A0W1AL58</accession>
<organism evidence="2 3">
    <name type="scientific">Legionella worsleiensis</name>
    <dbReference type="NCBI Taxonomy" id="45076"/>
    <lineage>
        <taxon>Bacteria</taxon>
        <taxon>Pseudomonadati</taxon>
        <taxon>Pseudomonadota</taxon>
        <taxon>Gammaproteobacteria</taxon>
        <taxon>Legionellales</taxon>
        <taxon>Legionellaceae</taxon>
        <taxon>Legionella</taxon>
    </lineage>
</organism>
<dbReference type="Proteomes" id="UP000054662">
    <property type="component" value="Unassembled WGS sequence"/>
</dbReference>
<evidence type="ECO:0000256" key="1">
    <source>
        <dbReference type="SAM" id="SignalP"/>
    </source>
</evidence>
<dbReference type="PATRIC" id="fig|45076.6.peg.12"/>
<dbReference type="EMBL" id="LNZC01000001">
    <property type="protein sequence ID" value="KTD82091.1"/>
    <property type="molecule type" value="Genomic_DNA"/>
</dbReference>
<protein>
    <submittedName>
        <fullName evidence="2">Uncharacterized protein</fullName>
    </submittedName>
</protein>
<feature type="chain" id="PRO_5006919885" evidence="1">
    <location>
        <begin position="23"/>
        <end position="178"/>
    </location>
</feature>
<comment type="caution">
    <text evidence="2">The sequence shown here is derived from an EMBL/GenBank/DDBJ whole genome shotgun (WGS) entry which is preliminary data.</text>
</comment>
<dbReference type="OrthoDB" id="5649554at2"/>
<keyword evidence="3" id="KW-1185">Reference proteome</keyword>
<feature type="signal peptide" evidence="1">
    <location>
        <begin position="1"/>
        <end position="22"/>
    </location>
</feature>
<sequence length="178" mass="19798">MNKVAIAFFALFTVLLSSLAQAKSPMTQAHKTKLNYMFVQVGQSGSLTPIKGKEGFYQLKLKHTGEYVHYFSDRPNRITGVYPTAKFVTQWLANNTPDGFKKMAPNAALSALNVHLLKKNQVNFIVQLSEPAYNAKTQTMTYVAQVLPGEQNVMPMKHLKQVALFIDSYCASCVGQGF</sequence>
<dbReference type="STRING" id="45076.Lwor_0011"/>